<protein>
    <recommendedName>
        <fullName evidence="1">sulfate adenylyltransferase</fullName>
        <ecNumber evidence="1">2.7.7.4</ecNumber>
    </recommendedName>
</protein>
<evidence type="ECO:0000259" key="7">
    <source>
        <dbReference type="PROSITE" id="PS51722"/>
    </source>
</evidence>
<evidence type="ECO:0000313" key="8">
    <source>
        <dbReference type="EMBL" id="GAA0517060.1"/>
    </source>
</evidence>
<dbReference type="InterPro" id="IPR011779">
    <property type="entry name" value="SO4_adenylTrfase_lsu"/>
</dbReference>
<dbReference type="PROSITE" id="PS51722">
    <property type="entry name" value="G_TR_2"/>
    <property type="match status" value="1"/>
</dbReference>
<dbReference type="PROSITE" id="PS00301">
    <property type="entry name" value="G_TR_1"/>
    <property type="match status" value="1"/>
</dbReference>
<evidence type="ECO:0000256" key="4">
    <source>
        <dbReference type="ARBA" id="ARBA00022741"/>
    </source>
</evidence>
<keyword evidence="3" id="KW-0548">Nucleotidyltransferase</keyword>
<comment type="caution">
    <text evidence="8">The sequence shown here is derived from an EMBL/GenBank/DDBJ whole genome shotgun (WGS) entry which is preliminary data.</text>
</comment>
<evidence type="ECO:0000256" key="6">
    <source>
        <dbReference type="ARBA" id="ARBA00023134"/>
    </source>
</evidence>
<evidence type="ECO:0000256" key="5">
    <source>
        <dbReference type="ARBA" id="ARBA00022840"/>
    </source>
</evidence>
<dbReference type="NCBIfam" id="TIGR02034">
    <property type="entry name" value="CysN"/>
    <property type="match status" value="1"/>
</dbReference>
<sequence length="433" mass="45763">MSTTTATSLPASGLLRFATAGAVDDGKSTLIGRLLHDSRSLLADQLDAVRQASLERGDEHLDLAMLTDGLRAEREQGITIDVAHRYFETARRAFIIADTPGHAQYTRNMVTGASTADLAIVLADARHGLTGQSHRHAVLAGLLRVRHVVLAVNKMDLVGYDRSVFDRIAADFGDRAERIGLGAVTAIPIAALHGDNVVDPSPAMPWYEGPTLLEHLETVATTTGDGAPLRLPVQYVIRAADGYTGCAGQLAAGVAVEGQEVLHLPSGTRTRIAALDSPDGPVRRAGAPLSVTVRLADDIDVRRGDLLCAVDSPPVAADRVDATVCWMSAGRPLEAGSRLLLKHTTKTVGATATAVHHRLDVTTLRREPADELALNDIGGVGLRLDEPVHCDPYARNRFTGGGVLIDESTNATVAAVMIDRASTVDEGAPRAAQ</sequence>
<dbReference type="PANTHER" id="PTHR23115">
    <property type="entry name" value="TRANSLATION FACTOR"/>
    <property type="match status" value="1"/>
</dbReference>
<dbReference type="Gene3D" id="2.40.30.10">
    <property type="entry name" value="Translation factors"/>
    <property type="match status" value="2"/>
</dbReference>
<dbReference type="CDD" id="cd04095">
    <property type="entry name" value="CysN_NoDQ_III"/>
    <property type="match status" value="1"/>
</dbReference>
<dbReference type="InterPro" id="IPR044139">
    <property type="entry name" value="CysN_NoDQ_III"/>
</dbReference>
<dbReference type="InterPro" id="IPR050100">
    <property type="entry name" value="TRAFAC_GTPase_members"/>
</dbReference>
<evidence type="ECO:0000256" key="3">
    <source>
        <dbReference type="ARBA" id="ARBA00022695"/>
    </source>
</evidence>
<dbReference type="Proteomes" id="UP001500729">
    <property type="component" value="Unassembled WGS sequence"/>
</dbReference>
<feature type="domain" description="Tr-type G" evidence="7">
    <location>
        <begin position="12"/>
        <end position="229"/>
    </location>
</feature>
<dbReference type="EC" id="2.7.7.4" evidence="1"/>
<name>A0ABP3MEN3_SACER</name>
<keyword evidence="9" id="KW-1185">Reference proteome</keyword>
<keyword evidence="6" id="KW-0342">GTP-binding</keyword>
<dbReference type="InterPro" id="IPR009000">
    <property type="entry name" value="Transl_B-barrel_sf"/>
</dbReference>
<dbReference type="InterPro" id="IPR000795">
    <property type="entry name" value="T_Tr_GTP-bd_dom"/>
</dbReference>
<dbReference type="InterPro" id="IPR031157">
    <property type="entry name" value="G_TR_CS"/>
</dbReference>
<dbReference type="Pfam" id="PF22594">
    <property type="entry name" value="GTP-eEF1A_C"/>
    <property type="match status" value="1"/>
</dbReference>
<dbReference type="PRINTS" id="PR00315">
    <property type="entry name" value="ELONGATNFCT"/>
</dbReference>
<dbReference type="CDD" id="cd04166">
    <property type="entry name" value="CysN_ATPS"/>
    <property type="match status" value="1"/>
</dbReference>
<keyword evidence="5" id="KW-0067">ATP-binding</keyword>
<dbReference type="Pfam" id="PF00009">
    <property type="entry name" value="GTP_EFTU"/>
    <property type="match status" value="1"/>
</dbReference>
<evidence type="ECO:0000313" key="9">
    <source>
        <dbReference type="Proteomes" id="UP001500729"/>
    </source>
</evidence>
<gene>
    <name evidence="8" type="ORF">GCM10009533_15210</name>
</gene>
<dbReference type="InterPro" id="IPR009001">
    <property type="entry name" value="Transl_elong_EF1A/Init_IF2_C"/>
</dbReference>
<dbReference type="SUPFAM" id="SSF52540">
    <property type="entry name" value="P-loop containing nucleoside triphosphate hydrolases"/>
    <property type="match status" value="1"/>
</dbReference>
<dbReference type="Gene3D" id="3.40.50.300">
    <property type="entry name" value="P-loop containing nucleotide triphosphate hydrolases"/>
    <property type="match status" value="1"/>
</dbReference>
<accession>A0ABP3MEN3</accession>
<dbReference type="InterPro" id="IPR027417">
    <property type="entry name" value="P-loop_NTPase"/>
</dbReference>
<organism evidence="8 9">
    <name type="scientific">Saccharopolyspora erythraea</name>
    <name type="common">Streptomyces erythraeus</name>
    <dbReference type="NCBI Taxonomy" id="1836"/>
    <lineage>
        <taxon>Bacteria</taxon>
        <taxon>Bacillati</taxon>
        <taxon>Actinomycetota</taxon>
        <taxon>Actinomycetes</taxon>
        <taxon>Pseudonocardiales</taxon>
        <taxon>Pseudonocardiaceae</taxon>
        <taxon>Saccharopolyspora</taxon>
    </lineage>
</organism>
<evidence type="ECO:0000256" key="1">
    <source>
        <dbReference type="ARBA" id="ARBA00012391"/>
    </source>
</evidence>
<reference evidence="9" key="1">
    <citation type="journal article" date="2019" name="Int. J. Syst. Evol. Microbiol.">
        <title>The Global Catalogue of Microorganisms (GCM) 10K type strain sequencing project: providing services to taxonomists for standard genome sequencing and annotation.</title>
        <authorList>
            <consortium name="The Broad Institute Genomics Platform"/>
            <consortium name="The Broad Institute Genome Sequencing Center for Infectious Disease"/>
            <person name="Wu L."/>
            <person name="Ma J."/>
        </authorList>
    </citation>
    <scope>NUCLEOTIDE SEQUENCE [LARGE SCALE GENOMIC DNA]</scope>
    <source>
        <strain evidence="9">JCM 10303</strain>
    </source>
</reference>
<dbReference type="SUPFAM" id="SSF50447">
    <property type="entry name" value="Translation proteins"/>
    <property type="match status" value="1"/>
</dbReference>
<dbReference type="SUPFAM" id="SSF50465">
    <property type="entry name" value="EF-Tu/eEF-1alpha/eIF2-gamma C-terminal domain"/>
    <property type="match status" value="1"/>
</dbReference>
<keyword evidence="2" id="KW-0808">Transferase</keyword>
<dbReference type="EMBL" id="BAAAGS010000007">
    <property type="protein sequence ID" value="GAA0517060.1"/>
    <property type="molecule type" value="Genomic_DNA"/>
</dbReference>
<proteinExistence type="predicted"/>
<dbReference type="InterPro" id="IPR041757">
    <property type="entry name" value="CysN_GTP-bd"/>
</dbReference>
<dbReference type="RefSeq" id="WP_009942183.1">
    <property type="nucleotide sequence ID" value="NZ_BAAAGS010000007.1"/>
</dbReference>
<dbReference type="InterPro" id="IPR054696">
    <property type="entry name" value="GTP-eEF1A_C"/>
</dbReference>
<keyword evidence="4" id="KW-0547">Nucleotide-binding</keyword>
<evidence type="ECO:0000256" key="2">
    <source>
        <dbReference type="ARBA" id="ARBA00022679"/>
    </source>
</evidence>